<protein>
    <recommendedName>
        <fullName evidence="3">Lipoprotein</fullName>
    </recommendedName>
</protein>
<keyword evidence="2" id="KW-1185">Reference proteome</keyword>
<evidence type="ECO:0000313" key="1">
    <source>
        <dbReference type="EMBL" id="MCH7410097.1"/>
    </source>
</evidence>
<sequence length="237" mass="27313">MKVRLFYLIIASALIGSCTSSPEQMMSEVLQGAISYHDPANSWLDIETIKVNTSTVQYDADGNELMKLENEYEFRMKPFFEGKTKWVKDSVTHRVTFDGLTTSYKMGNNEVLNEGFLQNKRQELQIAFVDIAFPMNHLQVAKSLSYLNKAKISGNREAEILELLTKDDKKISLYFLPESHEVIGYKRKFRDSYEVVNTVENDYFDGLLLPRKKEVFASDSLGNHLYLKAIVTYNYLN</sequence>
<name>A0ABS9V0Z8_9BACT</name>
<accession>A0ABS9V0Z8</accession>
<gene>
    <name evidence="1" type="ORF">MM239_11880</name>
</gene>
<dbReference type="PROSITE" id="PS51257">
    <property type="entry name" value="PROKAR_LIPOPROTEIN"/>
    <property type="match status" value="1"/>
</dbReference>
<dbReference type="EMBL" id="JAKZGP010000029">
    <property type="protein sequence ID" value="MCH7410097.1"/>
    <property type="molecule type" value="Genomic_DNA"/>
</dbReference>
<dbReference type="Proteomes" id="UP001165489">
    <property type="component" value="Unassembled WGS sequence"/>
</dbReference>
<organism evidence="1 2">
    <name type="scientific">Belliella filtrata</name>
    <dbReference type="NCBI Taxonomy" id="2923435"/>
    <lineage>
        <taxon>Bacteria</taxon>
        <taxon>Pseudomonadati</taxon>
        <taxon>Bacteroidota</taxon>
        <taxon>Cytophagia</taxon>
        <taxon>Cytophagales</taxon>
        <taxon>Cyclobacteriaceae</taxon>
        <taxon>Belliella</taxon>
    </lineage>
</organism>
<dbReference type="RefSeq" id="WP_241348464.1">
    <property type="nucleotide sequence ID" value="NZ_JAKZGP010000029.1"/>
</dbReference>
<comment type="caution">
    <text evidence="1">The sequence shown here is derived from an EMBL/GenBank/DDBJ whole genome shotgun (WGS) entry which is preliminary data.</text>
</comment>
<evidence type="ECO:0000313" key="2">
    <source>
        <dbReference type="Proteomes" id="UP001165489"/>
    </source>
</evidence>
<reference evidence="1" key="1">
    <citation type="submission" date="2022-03" db="EMBL/GenBank/DDBJ databases">
        <title>De novo assembled genomes of Belliella spp. (Cyclobacteriaceae) strains.</title>
        <authorList>
            <person name="Szabo A."/>
            <person name="Korponai K."/>
            <person name="Felfoldi T."/>
        </authorList>
    </citation>
    <scope>NUCLEOTIDE SEQUENCE</scope>
    <source>
        <strain evidence="1">DSM 111904</strain>
    </source>
</reference>
<proteinExistence type="predicted"/>
<evidence type="ECO:0008006" key="3">
    <source>
        <dbReference type="Google" id="ProtNLM"/>
    </source>
</evidence>